<evidence type="ECO:0000313" key="2">
    <source>
        <dbReference type="EMBL" id="GAA2708306.1"/>
    </source>
</evidence>
<gene>
    <name evidence="2" type="ORF">GCM10010315_04410</name>
</gene>
<comment type="caution">
    <text evidence="2">The sequence shown here is derived from an EMBL/GenBank/DDBJ whole genome shotgun (WGS) entry which is preliminary data.</text>
</comment>
<dbReference type="RefSeq" id="WP_344432899.1">
    <property type="nucleotide sequence ID" value="NZ_BAAASL010000002.1"/>
</dbReference>
<feature type="region of interest" description="Disordered" evidence="1">
    <location>
        <begin position="1"/>
        <end position="65"/>
    </location>
</feature>
<sequence>MTDSSATPEPEDEDLDQWKGSQQIVRDAASKTSDQAGDTESGPSDEQQEELNDEHINPLRFFPTE</sequence>
<proteinExistence type="predicted"/>
<organism evidence="2 3">
    <name type="scientific">Streptomyces luteosporeus</name>
    <dbReference type="NCBI Taxonomy" id="173856"/>
    <lineage>
        <taxon>Bacteria</taxon>
        <taxon>Bacillati</taxon>
        <taxon>Actinomycetota</taxon>
        <taxon>Actinomycetes</taxon>
        <taxon>Kitasatosporales</taxon>
        <taxon>Streptomycetaceae</taxon>
        <taxon>Streptomyces</taxon>
    </lineage>
</organism>
<evidence type="ECO:0000313" key="3">
    <source>
        <dbReference type="Proteomes" id="UP001500886"/>
    </source>
</evidence>
<dbReference type="EMBL" id="BAAASL010000002">
    <property type="protein sequence ID" value="GAA2708306.1"/>
    <property type="molecule type" value="Genomic_DNA"/>
</dbReference>
<protein>
    <submittedName>
        <fullName evidence="2">Uncharacterized protein</fullName>
    </submittedName>
</protein>
<dbReference type="Proteomes" id="UP001500886">
    <property type="component" value="Unassembled WGS sequence"/>
</dbReference>
<reference evidence="2 3" key="1">
    <citation type="journal article" date="2019" name="Int. J. Syst. Evol. Microbiol.">
        <title>The Global Catalogue of Microorganisms (GCM) 10K type strain sequencing project: providing services to taxonomists for standard genome sequencing and annotation.</title>
        <authorList>
            <consortium name="The Broad Institute Genomics Platform"/>
            <consortium name="The Broad Institute Genome Sequencing Center for Infectious Disease"/>
            <person name="Wu L."/>
            <person name="Ma J."/>
        </authorList>
    </citation>
    <scope>NUCLEOTIDE SEQUENCE [LARGE SCALE GENOMIC DNA]</scope>
    <source>
        <strain evidence="2 3">JCM 4542</strain>
    </source>
</reference>
<evidence type="ECO:0000256" key="1">
    <source>
        <dbReference type="SAM" id="MobiDB-lite"/>
    </source>
</evidence>
<feature type="compositionally biased region" description="Polar residues" evidence="1">
    <location>
        <begin position="19"/>
        <end position="45"/>
    </location>
</feature>
<accession>A0ABN3TIV6</accession>
<keyword evidence="3" id="KW-1185">Reference proteome</keyword>
<name>A0ABN3TIV6_9ACTN</name>